<keyword evidence="2" id="KW-1185">Reference proteome</keyword>
<gene>
    <name evidence="1" type="ORF">F383_39111</name>
</gene>
<comment type="caution">
    <text evidence="1">The sequence shown here is derived from an EMBL/GenBank/DDBJ whole genome shotgun (WGS) entry which is preliminary data.</text>
</comment>
<dbReference type="EMBL" id="JRRC01162503">
    <property type="protein sequence ID" value="KHG00988.1"/>
    <property type="molecule type" value="Genomic_DNA"/>
</dbReference>
<evidence type="ECO:0000313" key="1">
    <source>
        <dbReference type="EMBL" id="KHG00988.1"/>
    </source>
</evidence>
<protein>
    <submittedName>
        <fullName evidence="1">Uncharacterized protein</fullName>
    </submittedName>
</protein>
<sequence length="22" mass="2715">MPDFDLFFDNTEMKNYLRFASL</sequence>
<accession>A0A0B0MFQ6</accession>
<dbReference type="AlphaFoldDB" id="A0A0B0MFQ6"/>
<name>A0A0B0MFQ6_GOSAR</name>
<dbReference type="Proteomes" id="UP000032142">
    <property type="component" value="Unassembled WGS sequence"/>
</dbReference>
<proteinExistence type="predicted"/>
<organism evidence="1 2">
    <name type="scientific">Gossypium arboreum</name>
    <name type="common">Tree cotton</name>
    <name type="synonym">Gossypium nanking</name>
    <dbReference type="NCBI Taxonomy" id="29729"/>
    <lineage>
        <taxon>Eukaryota</taxon>
        <taxon>Viridiplantae</taxon>
        <taxon>Streptophyta</taxon>
        <taxon>Embryophyta</taxon>
        <taxon>Tracheophyta</taxon>
        <taxon>Spermatophyta</taxon>
        <taxon>Magnoliopsida</taxon>
        <taxon>eudicotyledons</taxon>
        <taxon>Gunneridae</taxon>
        <taxon>Pentapetalae</taxon>
        <taxon>rosids</taxon>
        <taxon>malvids</taxon>
        <taxon>Malvales</taxon>
        <taxon>Malvaceae</taxon>
        <taxon>Malvoideae</taxon>
        <taxon>Gossypium</taxon>
    </lineage>
</organism>
<evidence type="ECO:0000313" key="2">
    <source>
        <dbReference type="Proteomes" id="UP000032142"/>
    </source>
</evidence>
<reference evidence="2" key="1">
    <citation type="submission" date="2014-09" db="EMBL/GenBank/DDBJ databases">
        <authorList>
            <person name="Mudge J."/>
            <person name="Ramaraj T."/>
            <person name="Lindquist I.E."/>
            <person name="Bharti A.K."/>
            <person name="Sundararajan A."/>
            <person name="Cameron C.T."/>
            <person name="Woodward J.E."/>
            <person name="May G.D."/>
            <person name="Brubaker C."/>
            <person name="Broadhvest J."/>
            <person name="Wilkins T.A."/>
        </authorList>
    </citation>
    <scope>NUCLEOTIDE SEQUENCE</scope>
    <source>
        <strain evidence="2">cv. AKA8401</strain>
    </source>
</reference>